<proteinExistence type="predicted"/>
<evidence type="ECO:0000256" key="4">
    <source>
        <dbReference type="SAM" id="MobiDB-lite"/>
    </source>
</evidence>
<dbReference type="InterPro" id="IPR036322">
    <property type="entry name" value="WD40_repeat_dom_sf"/>
</dbReference>
<dbReference type="PANTHER" id="PTHR19848:SF8">
    <property type="entry name" value="F-BOX AND WD REPEAT DOMAIN CONTAINING 7"/>
    <property type="match status" value="1"/>
</dbReference>
<evidence type="ECO:0000256" key="3">
    <source>
        <dbReference type="PROSITE-ProRule" id="PRU00221"/>
    </source>
</evidence>
<dbReference type="InterPro" id="IPR019775">
    <property type="entry name" value="WD40_repeat_CS"/>
</dbReference>
<reference evidence="5" key="1">
    <citation type="journal article" date="2023" name="Mol. Phylogenet. Evol.">
        <title>Genome-scale phylogeny and comparative genomics of the fungal order Sordariales.</title>
        <authorList>
            <person name="Hensen N."/>
            <person name="Bonometti L."/>
            <person name="Westerberg I."/>
            <person name="Brannstrom I.O."/>
            <person name="Guillou S."/>
            <person name="Cros-Aarteil S."/>
            <person name="Calhoun S."/>
            <person name="Haridas S."/>
            <person name="Kuo A."/>
            <person name="Mondo S."/>
            <person name="Pangilinan J."/>
            <person name="Riley R."/>
            <person name="LaButti K."/>
            <person name="Andreopoulos B."/>
            <person name="Lipzen A."/>
            <person name="Chen C."/>
            <person name="Yan M."/>
            <person name="Daum C."/>
            <person name="Ng V."/>
            <person name="Clum A."/>
            <person name="Steindorff A."/>
            <person name="Ohm R.A."/>
            <person name="Martin F."/>
            <person name="Silar P."/>
            <person name="Natvig D.O."/>
            <person name="Lalanne C."/>
            <person name="Gautier V."/>
            <person name="Ament-Velasquez S.L."/>
            <person name="Kruys A."/>
            <person name="Hutchinson M.I."/>
            <person name="Powell A.J."/>
            <person name="Barry K."/>
            <person name="Miller A.N."/>
            <person name="Grigoriev I.V."/>
            <person name="Debuchy R."/>
            <person name="Gladieux P."/>
            <person name="Hiltunen Thoren M."/>
            <person name="Johannesson H."/>
        </authorList>
    </citation>
    <scope>NUCLEOTIDE SEQUENCE</scope>
    <source>
        <strain evidence="5">CBS 359.72</strain>
    </source>
</reference>
<name>A0AAN7CM34_9PEZI</name>
<feature type="compositionally biased region" description="Polar residues" evidence="4">
    <location>
        <begin position="210"/>
        <end position="219"/>
    </location>
</feature>
<dbReference type="SMART" id="SM00320">
    <property type="entry name" value="WD40"/>
    <property type="match status" value="5"/>
</dbReference>
<keyword evidence="6" id="KW-1185">Reference proteome</keyword>
<feature type="repeat" description="WD" evidence="3">
    <location>
        <begin position="235"/>
        <end position="268"/>
    </location>
</feature>
<dbReference type="PROSITE" id="PS00678">
    <property type="entry name" value="WD_REPEATS_1"/>
    <property type="match status" value="3"/>
</dbReference>
<dbReference type="InterPro" id="IPR020472">
    <property type="entry name" value="WD40_PAC1"/>
</dbReference>
<dbReference type="PRINTS" id="PR00320">
    <property type="entry name" value="GPROTEINBRPT"/>
</dbReference>
<feature type="repeat" description="WD" evidence="3">
    <location>
        <begin position="37"/>
        <end position="78"/>
    </location>
</feature>
<feature type="repeat" description="WD" evidence="3">
    <location>
        <begin position="175"/>
        <end position="216"/>
    </location>
</feature>
<dbReference type="CDD" id="cd00200">
    <property type="entry name" value="WD40"/>
    <property type="match status" value="1"/>
</dbReference>
<organism evidence="5 6">
    <name type="scientific">Corynascus novoguineensis</name>
    <dbReference type="NCBI Taxonomy" id="1126955"/>
    <lineage>
        <taxon>Eukaryota</taxon>
        <taxon>Fungi</taxon>
        <taxon>Dikarya</taxon>
        <taxon>Ascomycota</taxon>
        <taxon>Pezizomycotina</taxon>
        <taxon>Sordariomycetes</taxon>
        <taxon>Sordariomycetidae</taxon>
        <taxon>Sordariales</taxon>
        <taxon>Chaetomiaceae</taxon>
        <taxon>Corynascus</taxon>
    </lineage>
</organism>
<gene>
    <name evidence="5" type="ORF">C7999DRAFT_17574</name>
</gene>
<evidence type="ECO:0000313" key="5">
    <source>
        <dbReference type="EMBL" id="KAK4244136.1"/>
    </source>
</evidence>
<dbReference type="PROSITE" id="PS50294">
    <property type="entry name" value="WD_REPEATS_REGION"/>
    <property type="match status" value="4"/>
</dbReference>
<dbReference type="SUPFAM" id="SSF50978">
    <property type="entry name" value="WD40 repeat-like"/>
    <property type="match status" value="1"/>
</dbReference>
<accession>A0AAN7CM34</accession>
<reference evidence="5" key="2">
    <citation type="submission" date="2023-05" db="EMBL/GenBank/DDBJ databases">
        <authorList>
            <consortium name="Lawrence Berkeley National Laboratory"/>
            <person name="Steindorff A."/>
            <person name="Hensen N."/>
            <person name="Bonometti L."/>
            <person name="Westerberg I."/>
            <person name="Brannstrom I.O."/>
            <person name="Guillou S."/>
            <person name="Cros-Aarteil S."/>
            <person name="Calhoun S."/>
            <person name="Haridas S."/>
            <person name="Kuo A."/>
            <person name="Mondo S."/>
            <person name="Pangilinan J."/>
            <person name="Riley R."/>
            <person name="Labutti K."/>
            <person name="Andreopoulos B."/>
            <person name="Lipzen A."/>
            <person name="Chen C."/>
            <person name="Yanf M."/>
            <person name="Daum C."/>
            <person name="Ng V."/>
            <person name="Clum A."/>
            <person name="Ohm R."/>
            <person name="Martin F."/>
            <person name="Silar P."/>
            <person name="Natvig D."/>
            <person name="Lalanne C."/>
            <person name="Gautier V."/>
            <person name="Ament-Velasquez S.L."/>
            <person name="Kruys A."/>
            <person name="Hutchinson M.I."/>
            <person name="Powell A.J."/>
            <person name="Barry K."/>
            <person name="Miller A.N."/>
            <person name="Grigoriev I.V."/>
            <person name="Debuchy R."/>
            <person name="Gladieux P."/>
            <person name="Thoren M.H."/>
            <person name="Johannesson H."/>
        </authorList>
    </citation>
    <scope>NUCLEOTIDE SEQUENCE</scope>
    <source>
        <strain evidence="5">CBS 359.72</strain>
    </source>
</reference>
<keyword evidence="1 3" id="KW-0853">WD repeat</keyword>
<dbReference type="InterPro" id="IPR015943">
    <property type="entry name" value="WD40/YVTN_repeat-like_dom_sf"/>
</dbReference>
<dbReference type="InterPro" id="IPR001680">
    <property type="entry name" value="WD40_rpt"/>
</dbReference>
<feature type="region of interest" description="Disordered" evidence="4">
    <location>
        <begin position="210"/>
        <end position="230"/>
    </location>
</feature>
<protein>
    <submittedName>
        <fullName evidence="5">WD40-repeat-containing domain protein</fullName>
    </submittedName>
</protein>
<sequence>MSLSVKEAPALLIEIERILVCKIRQHATRRAKTGQESLRHTQAISFVTISADGSVVASGSEDGLICLWDGHTGNHRASLEKHWGEILWLAFSGDGRRLSSISRASDEVVVWDTENARFLHRFQGHDDWVRCAISSPDPEGRLLASTSDDTFVRVWDLTLAHKPGEMEAHQPKMCLKGHTDYVFCASFSADGRYLASGGDDRSVRVWDLTPESNPSNVNDDQAPLSDGTTRHGLLCRNRSGRITGITFFPDNRQVISSSDDGAITIWDLLPTNEEGQQPIKQHINLKQASHISITPVPTQIGSSRKQAQVYSWSGYANRRR</sequence>
<dbReference type="PROSITE" id="PS50082">
    <property type="entry name" value="WD_REPEATS_2"/>
    <property type="match status" value="4"/>
</dbReference>
<evidence type="ECO:0000256" key="1">
    <source>
        <dbReference type="ARBA" id="ARBA00022574"/>
    </source>
</evidence>
<keyword evidence="2" id="KW-0677">Repeat</keyword>
<dbReference type="Gene3D" id="2.130.10.10">
    <property type="entry name" value="YVTN repeat-like/Quinoprotein amine dehydrogenase"/>
    <property type="match status" value="3"/>
</dbReference>
<evidence type="ECO:0000313" key="6">
    <source>
        <dbReference type="Proteomes" id="UP001303647"/>
    </source>
</evidence>
<dbReference type="EMBL" id="MU857755">
    <property type="protein sequence ID" value="KAK4244136.1"/>
    <property type="molecule type" value="Genomic_DNA"/>
</dbReference>
<comment type="caution">
    <text evidence="5">The sequence shown here is derived from an EMBL/GenBank/DDBJ whole genome shotgun (WGS) entry which is preliminary data.</text>
</comment>
<dbReference type="AlphaFoldDB" id="A0AAN7CM34"/>
<evidence type="ECO:0000256" key="2">
    <source>
        <dbReference type="ARBA" id="ARBA00022737"/>
    </source>
</evidence>
<dbReference type="Pfam" id="PF00400">
    <property type="entry name" value="WD40"/>
    <property type="match status" value="4"/>
</dbReference>
<feature type="repeat" description="WD" evidence="3">
    <location>
        <begin position="122"/>
        <end position="157"/>
    </location>
</feature>
<dbReference type="Proteomes" id="UP001303647">
    <property type="component" value="Unassembled WGS sequence"/>
</dbReference>
<dbReference type="PANTHER" id="PTHR19848">
    <property type="entry name" value="WD40 REPEAT PROTEIN"/>
    <property type="match status" value="1"/>
</dbReference>